<dbReference type="Proteomes" id="UP000011134">
    <property type="component" value="Unassembled WGS sequence"/>
</dbReference>
<organism evidence="1 2">
    <name type="scientific">Photobacterium marinum</name>
    <dbReference type="NCBI Taxonomy" id="1056511"/>
    <lineage>
        <taxon>Bacteria</taxon>
        <taxon>Pseudomonadati</taxon>
        <taxon>Pseudomonadota</taxon>
        <taxon>Gammaproteobacteria</taxon>
        <taxon>Vibrionales</taxon>
        <taxon>Vibrionaceae</taxon>
        <taxon>Photobacterium</taxon>
    </lineage>
</organism>
<gene>
    <name evidence="1" type="ORF">C942_04244</name>
</gene>
<comment type="caution">
    <text evidence="1">The sequence shown here is derived from an EMBL/GenBank/DDBJ whole genome shotgun (WGS) entry which is preliminary data.</text>
</comment>
<proteinExistence type="predicted"/>
<dbReference type="AlphaFoldDB" id="L8JCI5"/>
<keyword evidence="2" id="KW-1185">Reference proteome</keyword>
<sequence length="53" mass="6345">MNPLDHRFCFAVFHRNNDQVLLVKCSSLPEHGVFFYDFRLIVEFGLLFQIEIE</sequence>
<dbReference type="PATRIC" id="fig|1056511.3.peg.1074"/>
<dbReference type="EMBL" id="AMZO01000006">
    <property type="protein sequence ID" value="ELR66546.1"/>
    <property type="molecule type" value="Genomic_DNA"/>
</dbReference>
<accession>L8JCI5</accession>
<evidence type="ECO:0000313" key="1">
    <source>
        <dbReference type="EMBL" id="ELR66546.1"/>
    </source>
</evidence>
<protein>
    <submittedName>
        <fullName evidence="1">Uncharacterized protein</fullName>
    </submittedName>
</protein>
<reference evidence="1 2" key="1">
    <citation type="submission" date="2012-12" db="EMBL/GenBank/DDBJ databases">
        <title>Genome Assembly of Photobacterium sp. AK15.</title>
        <authorList>
            <person name="Khatri I."/>
            <person name="Vaidya B."/>
            <person name="Srinivas T.N.R."/>
            <person name="Subramanian S."/>
            <person name="Pinnaka A."/>
        </authorList>
    </citation>
    <scope>NUCLEOTIDE SEQUENCE [LARGE SCALE GENOMIC DNA]</scope>
    <source>
        <strain evidence="1 2">AK15</strain>
    </source>
</reference>
<evidence type="ECO:0000313" key="2">
    <source>
        <dbReference type="Proteomes" id="UP000011134"/>
    </source>
</evidence>
<name>L8JCI5_9GAMM</name>